<organism evidence="2 3">
    <name type="scientific">Rhododendron williamsianum</name>
    <dbReference type="NCBI Taxonomy" id="262921"/>
    <lineage>
        <taxon>Eukaryota</taxon>
        <taxon>Viridiplantae</taxon>
        <taxon>Streptophyta</taxon>
        <taxon>Embryophyta</taxon>
        <taxon>Tracheophyta</taxon>
        <taxon>Spermatophyta</taxon>
        <taxon>Magnoliopsida</taxon>
        <taxon>eudicotyledons</taxon>
        <taxon>Gunneridae</taxon>
        <taxon>Pentapetalae</taxon>
        <taxon>asterids</taxon>
        <taxon>Ericales</taxon>
        <taxon>Ericaceae</taxon>
        <taxon>Ericoideae</taxon>
        <taxon>Rhodoreae</taxon>
        <taxon>Rhododendron</taxon>
    </lineage>
</organism>
<dbReference type="PANTHER" id="PTHR12826:SF13">
    <property type="entry name" value="RNA-BINDING PROTEIN PNO1"/>
    <property type="match status" value="1"/>
</dbReference>
<reference evidence="2 3" key="1">
    <citation type="journal article" date="2019" name="Genome Biol. Evol.">
        <title>The Rhododendron genome and chromosomal organization provide insight into shared whole-genome duplications across the heath family (Ericaceae).</title>
        <authorList>
            <person name="Soza V.L."/>
            <person name="Lindsley D."/>
            <person name="Waalkes A."/>
            <person name="Ramage E."/>
            <person name="Patwardhan R.P."/>
            <person name="Burton J.N."/>
            <person name="Adey A."/>
            <person name="Kumar A."/>
            <person name="Qiu R."/>
            <person name="Shendure J."/>
            <person name="Hall B."/>
        </authorList>
    </citation>
    <scope>NUCLEOTIDE SEQUENCE [LARGE SCALE GENOMIC DNA]</scope>
    <source>
        <strain evidence="2">RSF 1966-606</strain>
    </source>
</reference>
<evidence type="ECO:0000313" key="3">
    <source>
        <dbReference type="Proteomes" id="UP000428333"/>
    </source>
</evidence>
<dbReference type="CDD" id="cd22391">
    <property type="entry name" value="KH-I_PNO1_rpt1"/>
    <property type="match status" value="1"/>
</dbReference>
<dbReference type="EMBL" id="QEFC01002797">
    <property type="protein sequence ID" value="KAE9450545.1"/>
    <property type="molecule type" value="Genomic_DNA"/>
</dbReference>
<keyword evidence="1" id="KW-0694">RNA-binding</keyword>
<dbReference type="PANTHER" id="PTHR12826">
    <property type="entry name" value="RIBONUCLEASE Y"/>
    <property type="match status" value="1"/>
</dbReference>
<gene>
    <name evidence="2" type="ORF">C3L33_17557</name>
</gene>
<dbReference type="OrthoDB" id="1932641at2759"/>
<evidence type="ECO:0000256" key="1">
    <source>
        <dbReference type="ARBA" id="ARBA00022884"/>
    </source>
</evidence>
<accession>A0A6A4KYE6</accession>
<proteinExistence type="predicted"/>
<name>A0A6A4KYE6_9ERIC</name>
<dbReference type="InterPro" id="IPR055212">
    <property type="entry name" value="KH-I_PNO1_first"/>
</dbReference>
<dbReference type="Pfam" id="PF07939">
    <property type="entry name" value="DUF1685"/>
    <property type="match status" value="1"/>
</dbReference>
<evidence type="ECO:0008006" key="4">
    <source>
        <dbReference type="Google" id="ProtNLM"/>
    </source>
</evidence>
<evidence type="ECO:0000313" key="2">
    <source>
        <dbReference type="EMBL" id="KAE9450545.1"/>
    </source>
</evidence>
<sequence length="296" mass="33986">MQADEGTISMEVEKVLPEPKPAAFPSKPSFKPLKAHEISEGKVQFRKVSVPPHRYTPLKKVWMEIYTPIYEQMKIDIRMNLKARKVELKTRQETPDISNLQKCADFVHAFMLGFDVVDAIALLRMDELYVESFEIKENEISLAEAHFVVEPKFMVGDVESYPDHEIVRFSDEHNKNPPSQLSNNEANKNQKTQVFVEGYYIEAAADGEEDNNLMRTKSLTEVDLDELKGCLDLGFLDDHQKLPGRRRWRREWSPIGGSLVQVTIQKMSKRGSNIGHRQWHARSNCAVSEKKLSLGD</sequence>
<dbReference type="GO" id="GO:0005634">
    <property type="term" value="C:nucleus"/>
    <property type="evidence" value="ECO:0007669"/>
    <property type="project" value="TreeGrafter"/>
</dbReference>
<dbReference type="Proteomes" id="UP000428333">
    <property type="component" value="Linkage Group LG10"/>
</dbReference>
<comment type="caution">
    <text evidence="2">The sequence shown here is derived from an EMBL/GenBank/DDBJ whole genome shotgun (WGS) entry which is preliminary data.</text>
</comment>
<feature type="non-terminal residue" evidence="2">
    <location>
        <position position="1"/>
    </location>
</feature>
<dbReference type="InterPro" id="IPR012881">
    <property type="entry name" value="DUF1685"/>
</dbReference>
<protein>
    <recommendedName>
        <fullName evidence="4">RNA-binding protein PNO1</fullName>
    </recommendedName>
</protein>
<dbReference type="GO" id="GO:0003723">
    <property type="term" value="F:RNA binding"/>
    <property type="evidence" value="ECO:0007669"/>
    <property type="project" value="UniProtKB-KW"/>
</dbReference>
<dbReference type="AlphaFoldDB" id="A0A6A4KYE6"/>
<keyword evidence="3" id="KW-1185">Reference proteome</keyword>